<dbReference type="EMBL" id="QJKJ01005591">
    <property type="protein sequence ID" value="RDX89733.1"/>
    <property type="molecule type" value="Genomic_DNA"/>
</dbReference>
<feature type="non-terminal residue" evidence="4">
    <location>
        <position position="389"/>
    </location>
</feature>
<keyword evidence="1" id="KW-0378">Hydrolase</keyword>
<dbReference type="PANTHER" id="PTHR42648">
    <property type="entry name" value="TRANSPOSASE, PUTATIVE-RELATED"/>
    <property type="match status" value="1"/>
</dbReference>
<feature type="domain" description="Integrase catalytic" evidence="3">
    <location>
        <begin position="178"/>
        <end position="273"/>
    </location>
</feature>
<dbReference type="Proteomes" id="UP000257109">
    <property type="component" value="Unassembled WGS sequence"/>
</dbReference>
<dbReference type="GO" id="GO:0003676">
    <property type="term" value="F:nucleic acid binding"/>
    <property type="evidence" value="ECO:0007669"/>
    <property type="project" value="InterPro"/>
</dbReference>
<dbReference type="Pfam" id="PF25597">
    <property type="entry name" value="SH3_retrovirus"/>
    <property type="match status" value="1"/>
</dbReference>
<dbReference type="InterPro" id="IPR001584">
    <property type="entry name" value="Integrase_cat-core"/>
</dbReference>
<evidence type="ECO:0000313" key="5">
    <source>
        <dbReference type="Proteomes" id="UP000257109"/>
    </source>
</evidence>
<evidence type="ECO:0000256" key="1">
    <source>
        <dbReference type="ARBA" id="ARBA00022670"/>
    </source>
</evidence>
<reference evidence="4" key="1">
    <citation type="submission" date="2018-05" db="EMBL/GenBank/DDBJ databases">
        <title>Draft genome of Mucuna pruriens seed.</title>
        <authorList>
            <person name="Nnadi N.E."/>
            <person name="Vos R."/>
            <person name="Hasami M.H."/>
            <person name="Devisetty U.K."/>
            <person name="Aguiy J.C."/>
        </authorList>
    </citation>
    <scope>NUCLEOTIDE SEQUENCE [LARGE SCALE GENOMIC DNA]</scope>
    <source>
        <strain evidence="4">JCA_2017</strain>
    </source>
</reference>
<dbReference type="InterPro" id="IPR012337">
    <property type="entry name" value="RNaseH-like_sf"/>
</dbReference>
<keyword evidence="1" id="KW-0645">Protease</keyword>
<dbReference type="Pfam" id="PF22936">
    <property type="entry name" value="Pol_BBD"/>
    <property type="match status" value="1"/>
</dbReference>
<evidence type="ECO:0000313" key="4">
    <source>
        <dbReference type="EMBL" id="RDX89733.1"/>
    </source>
</evidence>
<dbReference type="GO" id="GO:0015074">
    <property type="term" value="P:DNA integration"/>
    <property type="evidence" value="ECO:0007669"/>
    <property type="project" value="InterPro"/>
</dbReference>
<dbReference type="OrthoDB" id="1749397at2759"/>
<keyword evidence="5" id="KW-1185">Reference proteome</keyword>
<proteinExistence type="predicted"/>
<feature type="compositionally biased region" description="Basic and acidic residues" evidence="2">
    <location>
        <begin position="317"/>
        <end position="328"/>
    </location>
</feature>
<dbReference type="InterPro" id="IPR036397">
    <property type="entry name" value="RNaseH_sf"/>
</dbReference>
<dbReference type="PROSITE" id="PS50994">
    <property type="entry name" value="INTEGRASE"/>
    <property type="match status" value="1"/>
</dbReference>
<name>A0A371GHC9_MUCPR</name>
<dbReference type="GO" id="GO:0008233">
    <property type="term" value="F:peptidase activity"/>
    <property type="evidence" value="ECO:0007669"/>
    <property type="project" value="UniProtKB-KW"/>
</dbReference>
<dbReference type="InterPro" id="IPR057670">
    <property type="entry name" value="SH3_retrovirus"/>
</dbReference>
<dbReference type="InterPro" id="IPR054722">
    <property type="entry name" value="PolX-like_BBD"/>
</dbReference>
<dbReference type="Gene3D" id="3.30.420.10">
    <property type="entry name" value="Ribonuclease H-like superfamily/Ribonuclease H"/>
    <property type="match status" value="1"/>
</dbReference>
<dbReference type="SUPFAM" id="SSF53098">
    <property type="entry name" value="Ribonuclease H-like"/>
    <property type="match status" value="1"/>
</dbReference>
<organism evidence="4 5">
    <name type="scientific">Mucuna pruriens</name>
    <name type="common">Velvet bean</name>
    <name type="synonym">Dolichos pruriens</name>
    <dbReference type="NCBI Taxonomy" id="157652"/>
    <lineage>
        <taxon>Eukaryota</taxon>
        <taxon>Viridiplantae</taxon>
        <taxon>Streptophyta</taxon>
        <taxon>Embryophyta</taxon>
        <taxon>Tracheophyta</taxon>
        <taxon>Spermatophyta</taxon>
        <taxon>Magnoliopsida</taxon>
        <taxon>eudicotyledons</taxon>
        <taxon>Gunneridae</taxon>
        <taxon>Pentapetalae</taxon>
        <taxon>rosids</taxon>
        <taxon>fabids</taxon>
        <taxon>Fabales</taxon>
        <taxon>Fabaceae</taxon>
        <taxon>Papilionoideae</taxon>
        <taxon>50 kb inversion clade</taxon>
        <taxon>NPAAA clade</taxon>
        <taxon>indigoferoid/millettioid clade</taxon>
        <taxon>Phaseoleae</taxon>
        <taxon>Mucuna</taxon>
    </lineage>
</organism>
<feature type="region of interest" description="Disordered" evidence="2">
    <location>
        <begin position="317"/>
        <end position="352"/>
    </location>
</feature>
<evidence type="ECO:0000259" key="3">
    <source>
        <dbReference type="PROSITE" id="PS50994"/>
    </source>
</evidence>
<dbReference type="InterPro" id="IPR039537">
    <property type="entry name" value="Retrotran_Ty1/copia-like"/>
</dbReference>
<dbReference type="GO" id="GO:0006508">
    <property type="term" value="P:proteolysis"/>
    <property type="evidence" value="ECO:0007669"/>
    <property type="project" value="UniProtKB-KW"/>
</dbReference>
<feature type="non-terminal residue" evidence="4">
    <location>
        <position position="1"/>
    </location>
</feature>
<dbReference type="STRING" id="157652.A0A371GHC9"/>
<protein>
    <recommendedName>
        <fullName evidence="3">Integrase catalytic domain-containing protein</fullName>
    </recommendedName>
</protein>
<feature type="compositionally biased region" description="Low complexity" evidence="2">
    <location>
        <begin position="330"/>
        <end position="340"/>
    </location>
</feature>
<evidence type="ECO:0000256" key="2">
    <source>
        <dbReference type="SAM" id="MobiDB-lite"/>
    </source>
</evidence>
<dbReference type="PANTHER" id="PTHR42648:SF28">
    <property type="entry name" value="TRANSPOSON-ENCODED PROTEIN WITH RIBONUCLEASE H-LIKE AND RETROVIRUS ZINC FINGER-LIKE DOMAINS"/>
    <property type="match status" value="1"/>
</dbReference>
<sequence>MDSGATRHMTPHRYWFCTYEPISGGSVFMGNNHALEIAGVGTVKIKMYDGTVRTIQGVRHVKDLKKNLLSIGQLDDLGCKIHVEDEILKIVKGNLVVMKAEKITTNLYTLLEDALQVAIALIATSSQEEAMMMYHRLGNMSKQGLKVLVEHNLLLGLKMFKEFKAQLELKTCKTIKCLKIDNQGEYVDGEFLAFCKQEGIVRQFSVPHTPQQNGVAERMNRTLLERTRAMLQTAGVAKSFWAEAVKTACYVINRSPSTAIGLSTPMEGYCLWDPTSIKVVISRDVVFIENELQIEQKNDSITKDTTIVQIEKKTIEDESKVEQEHENQEPNEVNNEEAQQTTRQIRKPSQHSNYVNGSLDAYCLLAQEREPSTFQKAMRSLDMSLWIIA</sequence>
<comment type="caution">
    <text evidence="4">The sequence shown here is derived from an EMBL/GenBank/DDBJ whole genome shotgun (WGS) entry which is preliminary data.</text>
</comment>
<dbReference type="AlphaFoldDB" id="A0A371GHC9"/>
<gene>
    <name evidence="4" type="ORF">CR513_28502</name>
</gene>
<accession>A0A371GHC9</accession>